<organism evidence="9 10">
    <name type="scientific">Neobacillus notoginsengisoli</name>
    <dbReference type="NCBI Taxonomy" id="1578198"/>
    <lineage>
        <taxon>Bacteria</taxon>
        <taxon>Bacillati</taxon>
        <taxon>Bacillota</taxon>
        <taxon>Bacilli</taxon>
        <taxon>Bacillales</taxon>
        <taxon>Bacillaceae</taxon>
        <taxon>Neobacillus</taxon>
    </lineage>
</organism>
<keyword evidence="10" id="KW-1185">Reference proteome</keyword>
<feature type="transmembrane region" description="Helical" evidence="8">
    <location>
        <begin position="168"/>
        <end position="184"/>
    </location>
</feature>
<accession>A0A417YZ15</accession>
<feature type="transmembrane region" description="Helical" evidence="8">
    <location>
        <begin position="214"/>
        <end position="234"/>
    </location>
</feature>
<comment type="caution">
    <text evidence="9">The sequence shown here is derived from an EMBL/GenBank/DDBJ whole genome shotgun (WGS) entry which is preliminary data.</text>
</comment>
<feature type="transmembrane region" description="Helical" evidence="8">
    <location>
        <begin position="20"/>
        <end position="40"/>
    </location>
</feature>
<evidence type="ECO:0000256" key="5">
    <source>
        <dbReference type="ARBA" id="ARBA00022692"/>
    </source>
</evidence>
<gene>
    <name evidence="9" type="ORF">D1B31_00270</name>
</gene>
<comment type="similarity">
    <text evidence="2">Belongs to the AzlC family.</text>
</comment>
<evidence type="ECO:0000256" key="7">
    <source>
        <dbReference type="ARBA" id="ARBA00023136"/>
    </source>
</evidence>
<evidence type="ECO:0000313" key="10">
    <source>
        <dbReference type="Proteomes" id="UP000284416"/>
    </source>
</evidence>
<dbReference type="GO" id="GO:0005886">
    <property type="term" value="C:plasma membrane"/>
    <property type="evidence" value="ECO:0007669"/>
    <property type="project" value="UniProtKB-SubCell"/>
</dbReference>
<comment type="subcellular location">
    <subcellularLocation>
        <location evidence="1">Cell membrane</location>
        <topology evidence="1">Multi-pass membrane protein</topology>
    </subcellularLocation>
</comment>
<feature type="transmembrane region" description="Helical" evidence="8">
    <location>
        <begin position="135"/>
        <end position="156"/>
    </location>
</feature>
<proteinExistence type="inferred from homology"/>
<dbReference type="GO" id="GO:1903785">
    <property type="term" value="P:L-valine transmembrane transport"/>
    <property type="evidence" value="ECO:0007669"/>
    <property type="project" value="TreeGrafter"/>
</dbReference>
<dbReference type="PANTHER" id="PTHR34979">
    <property type="entry name" value="INNER MEMBRANE PROTEIN YGAZ"/>
    <property type="match status" value="1"/>
</dbReference>
<feature type="transmembrane region" description="Helical" evidence="8">
    <location>
        <begin position="191"/>
        <end position="208"/>
    </location>
</feature>
<dbReference type="AlphaFoldDB" id="A0A417YZ15"/>
<evidence type="ECO:0000256" key="3">
    <source>
        <dbReference type="ARBA" id="ARBA00022448"/>
    </source>
</evidence>
<evidence type="ECO:0000256" key="8">
    <source>
        <dbReference type="SAM" id="Phobius"/>
    </source>
</evidence>
<dbReference type="EMBL" id="QWEG01000001">
    <property type="protein sequence ID" value="RHW43150.1"/>
    <property type="molecule type" value="Genomic_DNA"/>
</dbReference>
<evidence type="ECO:0000256" key="6">
    <source>
        <dbReference type="ARBA" id="ARBA00022989"/>
    </source>
</evidence>
<evidence type="ECO:0000256" key="2">
    <source>
        <dbReference type="ARBA" id="ARBA00010735"/>
    </source>
</evidence>
<keyword evidence="6 8" id="KW-1133">Transmembrane helix</keyword>
<sequence length="244" mass="25554">MAETVAGKMSPATDFKSGTQAGISIGIGYFPIALTFGLLAKSAGLSFGETVMMSLIVFAGASQYISLSLLSLGTGMFEIVLTTFIVNIRHFLMATSLNEKAPEGDTAAKAVYSFGLTDETFSVAATKDGEVRPGYMFGLVLISYSSWVIFSGAGHLVGANLPKTLQESMAVALYAMFIGLLVPSMKKSAKAIYLAVMAAAFNTIFTLGKVLEAGWAIVAATLLAAVIAETVVFVKERKVAGGEK</sequence>
<evidence type="ECO:0000256" key="4">
    <source>
        <dbReference type="ARBA" id="ARBA00022475"/>
    </source>
</evidence>
<dbReference type="InterPro" id="IPR011606">
    <property type="entry name" value="Brnchd-chn_aa_trnsp_permease"/>
</dbReference>
<name>A0A417YZ15_9BACI</name>
<evidence type="ECO:0000313" key="9">
    <source>
        <dbReference type="EMBL" id="RHW43150.1"/>
    </source>
</evidence>
<dbReference type="RefSeq" id="WP_118918758.1">
    <property type="nucleotide sequence ID" value="NZ_QWEG01000001.1"/>
</dbReference>
<feature type="transmembrane region" description="Helical" evidence="8">
    <location>
        <begin position="47"/>
        <end position="66"/>
    </location>
</feature>
<reference evidence="9 10" key="1">
    <citation type="journal article" date="2017" name="Int. J. Syst. Evol. Microbiol.">
        <title>Bacillus notoginsengisoli sp. nov., a novel bacterium isolated from the rhizosphere of Panax notoginseng.</title>
        <authorList>
            <person name="Zhang M.Y."/>
            <person name="Cheng J."/>
            <person name="Cai Y."/>
            <person name="Zhang T.Y."/>
            <person name="Wu Y.Y."/>
            <person name="Manikprabhu D."/>
            <person name="Li W.J."/>
            <person name="Zhang Y.X."/>
        </authorList>
    </citation>
    <scope>NUCLEOTIDE SEQUENCE [LARGE SCALE GENOMIC DNA]</scope>
    <source>
        <strain evidence="9 10">JCM 30743</strain>
    </source>
</reference>
<keyword evidence="4" id="KW-1003">Cell membrane</keyword>
<protein>
    <submittedName>
        <fullName evidence="9">Branched-chain amino acid ABC transporter permease</fullName>
    </submittedName>
</protein>
<dbReference type="PANTHER" id="PTHR34979:SF1">
    <property type="entry name" value="INNER MEMBRANE PROTEIN YGAZ"/>
    <property type="match status" value="1"/>
</dbReference>
<dbReference type="Proteomes" id="UP000284416">
    <property type="component" value="Unassembled WGS sequence"/>
</dbReference>
<keyword evidence="5 8" id="KW-0812">Transmembrane</keyword>
<keyword evidence="3" id="KW-0813">Transport</keyword>
<keyword evidence="7 8" id="KW-0472">Membrane</keyword>
<dbReference type="Pfam" id="PF03591">
    <property type="entry name" value="AzlC"/>
    <property type="match status" value="1"/>
</dbReference>
<evidence type="ECO:0000256" key="1">
    <source>
        <dbReference type="ARBA" id="ARBA00004651"/>
    </source>
</evidence>
<dbReference type="OrthoDB" id="3177005at2"/>